<name>A0A6I4WAK1_9ACTN</name>
<keyword evidence="2" id="KW-1185">Reference proteome</keyword>
<accession>A0A6I4WAK1</accession>
<dbReference type="EMBL" id="WUTW01000009">
    <property type="protein sequence ID" value="MXQ67909.1"/>
    <property type="molecule type" value="Genomic_DNA"/>
</dbReference>
<evidence type="ECO:0000313" key="1">
    <source>
        <dbReference type="EMBL" id="MXQ67909.1"/>
    </source>
</evidence>
<protein>
    <submittedName>
        <fullName evidence="1">Uncharacterized protein</fullName>
    </submittedName>
</protein>
<dbReference type="OrthoDB" id="3465111at2"/>
<organism evidence="1 2">
    <name type="scientific">Actinomadura rayongensis</name>
    <dbReference type="NCBI Taxonomy" id="1429076"/>
    <lineage>
        <taxon>Bacteria</taxon>
        <taxon>Bacillati</taxon>
        <taxon>Actinomycetota</taxon>
        <taxon>Actinomycetes</taxon>
        <taxon>Streptosporangiales</taxon>
        <taxon>Thermomonosporaceae</taxon>
        <taxon>Actinomadura</taxon>
    </lineage>
</organism>
<proteinExistence type="predicted"/>
<dbReference type="AlphaFoldDB" id="A0A6I4WAK1"/>
<dbReference type="RefSeq" id="WP_161106095.1">
    <property type="nucleotide sequence ID" value="NZ_JBHLYI010000015.1"/>
</dbReference>
<sequence length="214" mass="22511">MIEGLTGRVYTRLYRVDRFLRLTRSGAEKDGLDGGILSVLFIPRCGGPCPPRLATFTTKGGTAGPDIGRLLDADAHTVVRVGSTPDPADPETADVLLHDRAPHARLPHVLDDYPGCSVAVTAEAGRCHAAVRGRPIVRAVGDHATGVVWSPLCGSFLYAWSTAGLPLESLTAAVIIAGRLRPPSDDAGGVLEVMGRVAFTVRDENGPSVRRAAS</sequence>
<evidence type="ECO:0000313" key="2">
    <source>
        <dbReference type="Proteomes" id="UP000431901"/>
    </source>
</evidence>
<gene>
    <name evidence="1" type="ORF">GQ466_28225</name>
</gene>
<comment type="caution">
    <text evidence="1">The sequence shown here is derived from an EMBL/GenBank/DDBJ whole genome shotgun (WGS) entry which is preliminary data.</text>
</comment>
<reference evidence="1 2" key="1">
    <citation type="submission" date="2019-12" db="EMBL/GenBank/DDBJ databases">
        <title>Nocardia macrotermitis sp. nov. and Nocardia aurantia sp. nov., isolated from the gut of the fungus growing-termite Macrotermes natalensis.</title>
        <authorList>
            <person name="Christine B."/>
            <person name="Rene B."/>
        </authorList>
    </citation>
    <scope>NUCLEOTIDE SEQUENCE [LARGE SCALE GENOMIC DNA]</scope>
    <source>
        <strain evidence="1 2">DSM 102126</strain>
    </source>
</reference>
<dbReference type="Proteomes" id="UP000431901">
    <property type="component" value="Unassembled WGS sequence"/>
</dbReference>